<protein>
    <submittedName>
        <fullName evidence="3">Spermatogenesis-associated protein 20</fullName>
    </submittedName>
</protein>
<dbReference type="InterPro" id="IPR036249">
    <property type="entry name" value="Thioredoxin-like_sf"/>
</dbReference>
<feature type="compositionally biased region" description="Low complexity" evidence="1">
    <location>
        <begin position="239"/>
        <end position="259"/>
    </location>
</feature>
<accession>A0A0M9VVK7</accession>
<dbReference type="InterPro" id="IPR024705">
    <property type="entry name" value="Ssp411"/>
</dbReference>
<evidence type="ECO:0000256" key="1">
    <source>
        <dbReference type="SAM" id="MobiDB-lite"/>
    </source>
</evidence>
<dbReference type="SUPFAM" id="SSF52833">
    <property type="entry name" value="Thioredoxin-like"/>
    <property type="match status" value="1"/>
</dbReference>
<dbReference type="SUPFAM" id="SSF48208">
    <property type="entry name" value="Six-hairpin glycosidases"/>
    <property type="match status" value="1"/>
</dbReference>
<dbReference type="STRING" id="150374.A0A0M9VVK7"/>
<feature type="domain" description="Spermatogenesis-associated protein 20-like TRX" evidence="2">
    <location>
        <begin position="36"/>
        <end position="205"/>
    </location>
</feature>
<evidence type="ECO:0000259" key="2">
    <source>
        <dbReference type="Pfam" id="PF03190"/>
    </source>
</evidence>
<name>A0A0M9VVK7_ESCWE</name>
<dbReference type="PANTHER" id="PTHR42899">
    <property type="entry name" value="SPERMATOGENESIS-ASSOCIATED PROTEIN 20"/>
    <property type="match status" value="1"/>
</dbReference>
<dbReference type="PANTHER" id="PTHR42899:SF1">
    <property type="entry name" value="SPERMATOGENESIS-ASSOCIATED PROTEIN 20"/>
    <property type="match status" value="1"/>
</dbReference>
<proteinExistence type="predicted"/>
<dbReference type="Gene3D" id="1.50.10.20">
    <property type="match status" value="1"/>
</dbReference>
<dbReference type="Gene3D" id="3.40.30.10">
    <property type="entry name" value="Glutaredoxin"/>
    <property type="match status" value="1"/>
</dbReference>
<feature type="region of interest" description="Disordered" evidence="1">
    <location>
        <begin position="221"/>
        <end position="262"/>
    </location>
</feature>
<organism evidence="3 4">
    <name type="scientific">Escovopsis weberi</name>
    <dbReference type="NCBI Taxonomy" id="150374"/>
    <lineage>
        <taxon>Eukaryota</taxon>
        <taxon>Fungi</taxon>
        <taxon>Dikarya</taxon>
        <taxon>Ascomycota</taxon>
        <taxon>Pezizomycotina</taxon>
        <taxon>Sordariomycetes</taxon>
        <taxon>Hypocreomycetidae</taxon>
        <taxon>Hypocreales</taxon>
        <taxon>Hypocreaceae</taxon>
        <taxon>Escovopsis</taxon>
    </lineage>
</organism>
<dbReference type="PIRSF" id="PIRSF006402">
    <property type="entry name" value="UCP006402_thioredoxin"/>
    <property type="match status" value="1"/>
</dbReference>
<reference evidence="3 4" key="1">
    <citation type="submission" date="2015-07" db="EMBL/GenBank/DDBJ databases">
        <title>The genome of the fungus Escovopsis weberi, a specialized disease agent of ant agriculture.</title>
        <authorList>
            <person name="de Man T.J."/>
            <person name="Stajich J.E."/>
            <person name="Kubicek C.P."/>
            <person name="Chenthamara K."/>
            <person name="Atanasova L."/>
            <person name="Druzhinina I.S."/>
            <person name="Birnbaum S."/>
            <person name="Barribeau S.M."/>
            <person name="Teiling C."/>
            <person name="Suen G."/>
            <person name="Currie C."/>
            <person name="Gerardo N.M."/>
        </authorList>
    </citation>
    <scope>NUCLEOTIDE SEQUENCE [LARGE SCALE GENOMIC DNA]</scope>
</reference>
<dbReference type="Pfam" id="PF03190">
    <property type="entry name" value="Thioredox_DsbH"/>
    <property type="match status" value="1"/>
</dbReference>
<dbReference type="InterPro" id="IPR004879">
    <property type="entry name" value="Ssp411-like_TRX"/>
</dbReference>
<dbReference type="CDD" id="cd02955">
    <property type="entry name" value="SSP411"/>
    <property type="match status" value="1"/>
</dbReference>
<dbReference type="AlphaFoldDB" id="A0A0M9VVK7"/>
<dbReference type="Proteomes" id="UP000053831">
    <property type="component" value="Unassembled WGS sequence"/>
</dbReference>
<evidence type="ECO:0000313" key="3">
    <source>
        <dbReference type="EMBL" id="KOS21055.1"/>
    </source>
</evidence>
<dbReference type="OrthoDB" id="1923667at2759"/>
<comment type="caution">
    <text evidence="3">The sequence shown here is derived from an EMBL/GenBank/DDBJ whole genome shotgun (WGS) entry which is preliminary data.</text>
</comment>
<gene>
    <name evidence="3" type="ORF">ESCO_004119</name>
</gene>
<evidence type="ECO:0000313" key="4">
    <source>
        <dbReference type="Proteomes" id="UP000053831"/>
    </source>
</evidence>
<dbReference type="InterPro" id="IPR008928">
    <property type="entry name" value="6-hairpin_glycosidase_sf"/>
</dbReference>
<keyword evidence="4" id="KW-1185">Reference proteome</keyword>
<sequence length="754" mass="82022">MVVSELTASAAAMKSATPAEGGSKSIAASDLPPLQNRAKDGSTPFLRGHGESLIAWQLLDKESVERAAKENKLVYLHIGFKACHFCRLMCQESFSNSDCASIINESFIPVLVDREARPDIDAIYMNYVQAVSNSGGWPLNLFLTPQLEPVFGGTYWPGPASARRTSEDAGDEPLDFLVILRKVNDIWKDQQARCRKEAAEVVGQLREFAAEGTLGTKSIAQSQQIGSAGWPSPAPAPGPTSALPSSSSTTAQPRPADSDSLGDLDLDQLEEAYTHIAGTFDPVYGGFGLAPKFLTPPKLDFLLSLRRSPSAVQDVVGEAECKHAVDMAVKTLQQIRDGALHDHVGQTGFSRCSVTPDWSIPNFEKLVVDNASLLSLYLEAWRIGGAREGGEFLDVVVELADYLSSAPIALPDGGFATSEAADSYNKRGDREMREGAYYLWTRREFDSVVDAAAAAAAGNKHISPVVAAHWGVLEDGNVDEDHDPNDDFINLNILRVQKSPDELAKQFSLPADTVREYIATAKRELKKRRERERQRPEIDDKIVAGHSGLVVSALARTAAGLAALEPTKSEHYLATAEKAARFIQQNLWDDEAGILYRIWSSGRRDVEGFADDYAYLISGLLDLYTSTRNESYLEFADNLQKSQAKLFYDPVGAFYSTAPSHPHSILRLKDGMDTSLPSTNAVSVANLFRLGAVLADDKFAAMARDTVSAFEAEMLQHPWLFPGLLGGVVTARLGVEGGGGEHGLIKYRDLRTKA</sequence>
<dbReference type="GO" id="GO:0005975">
    <property type="term" value="P:carbohydrate metabolic process"/>
    <property type="evidence" value="ECO:0007669"/>
    <property type="project" value="InterPro"/>
</dbReference>
<dbReference type="EMBL" id="LGSR01000013">
    <property type="protein sequence ID" value="KOS21055.1"/>
    <property type="molecule type" value="Genomic_DNA"/>
</dbReference>